<protein>
    <submittedName>
        <fullName evidence="1">Uncharacterized protein</fullName>
    </submittedName>
</protein>
<organism evidence="1 2">
    <name type="scientific">Sulfuriferula multivorans</name>
    <dbReference type="NCBI Taxonomy" id="1559896"/>
    <lineage>
        <taxon>Bacteria</taxon>
        <taxon>Pseudomonadati</taxon>
        <taxon>Pseudomonadota</taxon>
        <taxon>Betaproteobacteria</taxon>
        <taxon>Nitrosomonadales</taxon>
        <taxon>Sulfuricellaceae</taxon>
        <taxon>Sulfuriferula</taxon>
    </lineage>
</organism>
<sequence length="147" mass="16797">MLDERWNYSASGAFLGSTVDRNFDRKADYRTHANQKPNLVTTEADDDFDGVFESKYRVKAGSFAYGEVDTDGDSYPDLKYYYKHGVLESTEYINSYSGLPVRVEHYRLGILTTAEVDTNDDGKLDKRYTYSNTAKIVREEAIDLTVQ</sequence>
<name>A0A7C9JWA7_9PROT</name>
<comment type="caution">
    <text evidence="1">The sequence shown here is derived from an EMBL/GenBank/DDBJ whole genome shotgun (WGS) entry which is preliminary data.</text>
</comment>
<dbReference type="Proteomes" id="UP000483432">
    <property type="component" value="Unassembled WGS sequence"/>
</dbReference>
<reference evidence="1 2" key="1">
    <citation type="submission" date="2019-09" db="EMBL/GenBank/DDBJ databases">
        <title>H2 Metabolism Revealed by Metagenomic Analysis in Subglacial Sediment of East Antarctica.</title>
        <authorList>
            <person name="Yang Z."/>
            <person name="Zhang Y."/>
            <person name="Lv Y."/>
            <person name="Yan W."/>
            <person name="Xiao X."/>
            <person name="Sun B."/>
            <person name="Ma H."/>
        </authorList>
    </citation>
    <scope>NUCLEOTIDE SEQUENCE [LARGE SCALE GENOMIC DNA]</scope>
    <source>
        <strain evidence="1">Bin2_2</strain>
    </source>
</reference>
<proteinExistence type="predicted"/>
<evidence type="ECO:0000313" key="2">
    <source>
        <dbReference type="Proteomes" id="UP000483432"/>
    </source>
</evidence>
<dbReference type="AlphaFoldDB" id="A0A7C9JWA7"/>
<dbReference type="EMBL" id="JAAFGW010000053">
    <property type="protein sequence ID" value="NDP47753.1"/>
    <property type="molecule type" value="Genomic_DNA"/>
</dbReference>
<accession>A0A7C9JWA7</accession>
<gene>
    <name evidence="1" type="ORF">GZ085_05030</name>
</gene>
<evidence type="ECO:0000313" key="1">
    <source>
        <dbReference type="EMBL" id="NDP47753.1"/>
    </source>
</evidence>